<dbReference type="InterPro" id="IPR036390">
    <property type="entry name" value="WH_DNA-bd_sf"/>
</dbReference>
<dbReference type="InterPro" id="IPR047404">
    <property type="entry name" value="FH_FOXN3"/>
</dbReference>
<gene>
    <name evidence="11" type="ORF">FWK35_00011095</name>
</gene>
<dbReference type="OrthoDB" id="5954824at2759"/>
<evidence type="ECO:0000259" key="10">
    <source>
        <dbReference type="PROSITE" id="PS50039"/>
    </source>
</evidence>
<comment type="caution">
    <text evidence="11">The sequence shown here is derived from an EMBL/GenBank/DDBJ whole genome shotgun (WGS) entry which is preliminary data.</text>
</comment>
<feature type="compositionally biased region" description="Polar residues" evidence="9">
    <location>
        <begin position="252"/>
        <end position="261"/>
    </location>
</feature>
<evidence type="ECO:0000256" key="4">
    <source>
        <dbReference type="ARBA" id="ARBA00023163"/>
    </source>
</evidence>
<dbReference type="GO" id="GO:0005634">
    <property type="term" value="C:nucleus"/>
    <property type="evidence" value="ECO:0007669"/>
    <property type="project" value="UniProtKB-SubCell"/>
</dbReference>
<evidence type="ECO:0000256" key="5">
    <source>
        <dbReference type="ARBA" id="ARBA00023242"/>
    </source>
</evidence>
<evidence type="ECO:0000256" key="6">
    <source>
        <dbReference type="ARBA" id="ARBA00034657"/>
    </source>
</evidence>
<dbReference type="PROSITE" id="PS00658">
    <property type="entry name" value="FORK_HEAD_2"/>
    <property type="match status" value="1"/>
</dbReference>
<dbReference type="InterPro" id="IPR001766">
    <property type="entry name" value="Fork_head_dom"/>
</dbReference>
<dbReference type="PANTHER" id="PTHR13962">
    <property type="entry name" value="FORKHEAD BOX PROTEIN N3-LIKE PROTEIN-RELATED"/>
    <property type="match status" value="1"/>
</dbReference>
<organism evidence="11 12">
    <name type="scientific">Aphis craccivora</name>
    <name type="common">Cowpea aphid</name>
    <dbReference type="NCBI Taxonomy" id="307492"/>
    <lineage>
        <taxon>Eukaryota</taxon>
        <taxon>Metazoa</taxon>
        <taxon>Ecdysozoa</taxon>
        <taxon>Arthropoda</taxon>
        <taxon>Hexapoda</taxon>
        <taxon>Insecta</taxon>
        <taxon>Pterygota</taxon>
        <taxon>Neoptera</taxon>
        <taxon>Paraneoptera</taxon>
        <taxon>Hemiptera</taxon>
        <taxon>Sternorrhyncha</taxon>
        <taxon>Aphidomorpha</taxon>
        <taxon>Aphidoidea</taxon>
        <taxon>Aphididae</taxon>
        <taxon>Aphidini</taxon>
        <taxon>Aphis</taxon>
        <taxon>Aphis</taxon>
    </lineage>
</organism>
<dbReference type="Gene3D" id="1.10.10.10">
    <property type="entry name" value="Winged helix-like DNA-binding domain superfamily/Winged helix DNA-binding domain"/>
    <property type="match status" value="1"/>
</dbReference>
<sequence>MCVCVEGGGDRLRWRRRWMAPPRLSDEQKALSRQRRRDRRRELQRLRRADPVYRLAERARNTRARREQRNDPEYRKKERERDTRAHRDRRNRVDTVMRNIAGSLWTNAELENMAPDQVGPDEDTGVTALSNCPATMMNTTVFVTVPASPFPAREELSSENVYAGGDKDKGNSTDDNEDDDLTSLSWLQNKNLLKGVHELPKTDYADDASSDSRSSSGQSISPVRCWPAMAGLPAIINNNNNNNTNNNNNNNKTSSLRSSSYDPKVHTESKPPYSFSCLIFMAIEDSPIKALPVKDIYGWIVDHFPYYKNAPTGWKNSVRHNLSLNKCFRKVEKAPNLGKGSLWMVEPSYRPCLIQALQKTPYTKGYSKKSTVNTSPTVRGETMETVKDERSEDEMSTVSDVDAATAMLVLKHGPHVRIVHDRDWQLTQTKPDTDPELAGLYPIVTICPSEDHTYDNCFKMDSLCKEDAEERRKIVEGADALLNLAGITTRRLRKRSSSVECIDSKRECTDTLRQMYLKKQSTDNNNEPASVIIEHHKDKFR</sequence>
<dbReference type="GO" id="GO:0003700">
    <property type="term" value="F:DNA-binding transcription factor activity"/>
    <property type="evidence" value="ECO:0007669"/>
    <property type="project" value="InterPro"/>
</dbReference>
<feature type="region of interest" description="Disordered" evidence="9">
    <location>
        <begin position="237"/>
        <end position="267"/>
    </location>
</feature>
<keyword evidence="2" id="KW-0805">Transcription regulation</keyword>
<dbReference type="Proteomes" id="UP000478052">
    <property type="component" value="Unassembled WGS sequence"/>
</dbReference>
<feature type="region of interest" description="Disordered" evidence="9">
    <location>
        <begin position="365"/>
        <end position="395"/>
    </location>
</feature>
<keyword evidence="3 8" id="KW-0238">DNA-binding</keyword>
<feature type="domain" description="Fork-head" evidence="10">
    <location>
        <begin position="270"/>
        <end position="348"/>
    </location>
</feature>
<feature type="region of interest" description="Disordered" evidence="9">
    <location>
        <begin position="24"/>
        <end position="44"/>
    </location>
</feature>
<dbReference type="InterPro" id="IPR030456">
    <property type="entry name" value="TF_fork_head_CS_2"/>
</dbReference>
<evidence type="ECO:0000256" key="7">
    <source>
        <dbReference type="ARBA" id="ARBA00034870"/>
    </source>
</evidence>
<dbReference type="PANTHER" id="PTHR13962:SF22">
    <property type="entry name" value="FORKHEAD BOX PROTEIN N3-LIKE PROTEIN"/>
    <property type="match status" value="1"/>
</dbReference>
<feature type="compositionally biased region" description="Polar residues" evidence="9">
    <location>
        <begin position="368"/>
        <end position="377"/>
    </location>
</feature>
<protein>
    <recommendedName>
        <fullName evidence="7">Forkhead box protein N3</fullName>
    </recommendedName>
</protein>
<proteinExistence type="predicted"/>
<feature type="compositionally biased region" description="Basic and acidic residues" evidence="9">
    <location>
        <begin position="381"/>
        <end position="390"/>
    </location>
</feature>
<dbReference type="CDD" id="cd20059">
    <property type="entry name" value="FH_FOXN3"/>
    <property type="match status" value="1"/>
</dbReference>
<reference evidence="11 12" key="1">
    <citation type="submission" date="2019-08" db="EMBL/GenBank/DDBJ databases">
        <title>Whole genome of Aphis craccivora.</title>
        <authorList>
            <person name="Voronova N.V."/>
            <person name="Shulinski R.S."/>
            <person name="Bandarenka Y.V."/>
            <person name="Zhorov D.G."/>
            <person name="Warner D."/>
        </authorList>
    </citation>
    <scope>NUCLEOTIDE SEQUENCE [LARGE SCALE GENOMIC DNA]</scope>
    <source>
        <strain evidence="11">180601</strain>
        <tissue evidence="11">Whole Body</tissue>
    </source>
</reference>
<keyword evidence="5 8" id="KW-0539">Nucleus</keyword>
<feature type="DNA-binding region" description="Fork-head" evidence="8">
    <location>
        <begin position="270"/>
        <end position="348"/>
    </location>
</feature>
<dbReference type="EMBL" id="VUJU01001711">
    <property type="protein sequence ID" value="KAF0764142.1"/>
    <property type="molecule type" value="Genomic_DNA"/>
</dbReference>
<feature type="region of interest" description="Disordered" evidence="9">
    <location>
        <begin position="57"/>
        <end position="92"/>
    </location>
</feature>
<dbReference type="InterPro" id="IPR018122">
    <property type="entry name" value="TF_fork_head_CS_1"/>
</dbReference>
<feature type="compositionally biased region" description="Low complexity" evidence="9">
    <location>
        <begin position="237"/>
        <end position="251"/>
    </location>
</feature>
<evidence type="ECO:0000256" key="2">
    <source>
        <dbReference type="ARBA" id="ARBA00023015"/>
    </source>
</evidence>
<dbReference type="Pfam" id="PF00250">
    <property type="entry name" value="Forkhead"/>
    <property type="match status" value="1"/>
</dbReference>
<evidence type="ECO:0000313" key="12">
    <source>
        <dbReference type="Proteomes" id="UP000478052"/>
    </source>
</evidence>
<dbReference type="SUPFAM" id="SSF46785">
    <property type="entry name" value="Winged helix' DNA-binding domain"/>
    <property type="match status" value="1"/>
</dbReference>
<dbReference type="PROSITE" id="PS50039">
    <property type="entry name" value="FORK_HEAD_3"/>
    <property type="match status" value="1"/>
</dbReference>
<feature type="region of interest" description="Disordered" evidence="9">
    <location>
        <begin position="154"/>
        <end position="181"/>
    </location>
</feature>
<evidence type="ECO:0000313" key="11">
    <source>
        <dbReference type="EMBL" id="KAF0764142.1"/>
    </source>
</evidence>
<keyword evidence="12" id="KW-1185">Reference proteome</keyword>
<comment type="function">
    <text evidence="6">Acts as a transcriptional repressor. May be involved in DNA damage-inducible cell cycle arrests (checkpoints).</text>
</comment>
<dbReference type="InterPro" id="IPR036388">
    <property type="entry name" value="WH-like_DNA-bd_sf"/>
</dbReference>
<dbReference type="PRINTS" id="PR00053">
    <property type="entry name" value="FORKHEAD"/>
</dbReference>
<evidence type="ECO:0000256" key="1">
    <source>
        <dbReference type="ARBA" id="ARBA00004123"/>
    </source>
</evidence>
<dbReference type="PROSITE" id="PS00657">
    <property type="entry name" value="FORK_HEAD_1"/>
    <property type="match status" value="1"/>
</dbReference>
<evidence type="ECO:0000256" key="8">
    <source>
        <dbReference type="PROSITE-ProRule" id="PRU00089"/>
    </source>
</evidence>
<dbReference type="GO" id="GO:0000987">
    <property type="term" value="F:cis-regulatory region sequence-specific DNA binding"/>
    <property type="evidence" value="ECO:0007669"/>
    <property type="project" value="TreeGrafter"/>
</dbReference>
<keyword evidence="4" id="KW-0804">Transcription</keyword>
<name>A0A6G0Z1D8_APHCR</name>
<accession>A0A6G0Z1D8</accession>
<dbReference type="InterPro" id="IPR047119">
    <property type="entry name" value="FOXN2/3-like"/>
</dbReference>
<evidence type="ECO:0000256" key="9">
    <source>
        <dbReference type="SAM" id="MobiDB-lite"/>
    </source>
</evidence>
<dbReference type="SMART" id="SM00339">
    <property type="entry name" value="FH"/>
    <property type="match status" value="1"/>
</dbReference>
<dbReference type="AlphaFoldDB" id="A0A6G0Z1D8"/>
<evidence type="ECO:0000256" key="3">
    <source>
        <dbReference type="ARBA" id="ARBA00023125"/>
    </source>
</evidence>
<comment type="subcellular location">
    <subcellularLocation>
        <location evidence="1 8">Nucleus</location>
    </subcellularLocation>
</comment>